<sequence length="122" mass="13507">MATTDPRDDVLTVSRLAVLPLLQLDDRCTVLPRIVRTSQHHVQALGRLRQLVLNDDALLAKPGLLTGPAKARQRIRPRPLLTLTRIASEFASERTVDDLRDPIRLDVVVEALAGGVVEEHPL</sequence>
<evidence type="ECO:0000313" key="1">
    <source>
        <dbReference type="EMBL" id="CAB4902981.1"/>
    </source>
</evidence>
<proteinExistence type="predicted"/>
<gene>
    <name evidence="1" type="ORF">UFOPK3516_01029</name>
</gene>
<accession>A0A6J7G4L9</accession>
<name>A0A6J7G4L9_9ZZZZ</name>
<dbReference type="EMBL" id="CAFBMB010000078">
    <property type="protein sequence ID" value="CAB4902981.1"/>
    <property type="molecule type" value="Genomic_DNA"/>
</dbReference>
<organism evidence="1">
    <name type="scientific">freshwater metagenome</name>
    <dbReference type="NCBI Taxonomy" id="449393"/>
    <lineage>
        <taxon>unclassified sequences</taxon>
        <taxon>metagenomes</taxon>
        <taxon>ecological metagenomes</taxon>
    </lineage>
</organism>
<reference evidence="1" key="1">
    <citation type="submission" date="2020-05" db="EMBL/GenBank/DDBJ databases">
        <authorList>
            <person name="Chiriac C."/>
            <person name="Salcher M."/>
            <person name="Ghai R."/>
            <person name="Kavagutti S V."/>
        </authorList>
    </citation>
    <scope>NUCLEOTIDE SEQUENCE</scope>
</reference>
<dbReference type="AlphaFoldDB" id="A0A6J7G4L9"/>
<protein>
    <submittedName>
        <fullName evidence="1">Unannotated protein</fullName>
    </submittedName>
</protein>